<keyword evidence="3" id="KW-1185">Reference proteome</keyword>
<gene>
    <name evidence="2" type="ORF">PLOB_00019580</name>
</gene>
<evidence type="ECO:0000313" key="2">
    <source>
        <dbReference type="EMBL" id="CAH3110536.1"/>
    </source>
</evidence>
<sequence length="163" mass="17165">MADGGFDSSASSSTASETRMSTDNVPVDNCDNSSEESQSDQEQESSEGPESEGEEISSEDSDNDEETDLGKALAALRARDTINDVLKNPVPSATQSAALVNLMTNVTEQLEGYQSESDIGPALHAARQVAYWSSVFVSMMSDNASSILDTSNGYSACTTATLT</sequence>
<evidence type="ECO:0000313" key="3">
    <source>
        <dbReference type="Proteomes" id="UP001159405"/>
    </source>
</evidence>
<evidence type="ECO:0000256" key="1">
    <source>
        <dbReference type="SAM" id="MobiDB-lite"/>
    </source>
</evidence>
<accession>A0ABN8NJK2</accession>
<dbReference type="EMBL" id="CALNXK010000023">
    <property type="protein sequence ID" value="CAH3110536.1"/>
    <property type="molecule type" value="Genomic_DNA"/>
</dbReference>
<proteinExistence type="predicted"/>
<dbReference type="Proteomes" id="UP001159405">
    <property type="component" value="Unassembled WGS sequence"/>
</dbReference>
<feature type="compositionally biased region" description="Acidic residues" evidence="1">
    <location>
        <begin position="33"/>
        <end position="67"/>
    </location>
</feature>
<feature type="compositionally biased region" description="Low complexity" evidence="1">
    <location>
        <begin position="8"/>
        <end position="22"/>
    </location>
</feature>
<feature type="non-terminal residue" evidence="2">
    <location>
        <position position="163"/>
    </location>
</feature>
<protein>
    <submittedName>
        <fullName evidence="2">Uncharacterized protein</fullName>
    </submittedName>
</protein>
<name>A0ABN8NJK2_9CNID</name>
<feature type="region of interest" description="Disordered" evidence="1">
    <location>
        <begin position="1"/>
        <end position="72"/>
    </location>
</feature>
<reference evidence="2 3" key="1">
    <citation type="submission" date="2022-05" db="EMBL/GenBank/DDBJ databases">
        <authorList>
            <consortium name="Genoscope - CEA"/>
            <person name="William W."/>
        </authorList>
    </citation>
    <scope>NUCLEOTIDE SEQUENCE [LARGE SCALE GENOMIC DNA]</scope>
</reference>
<comment type="caution">
    <text evidence="2">The sequence shown here is derived from an EMBL/GenBank/DDBJ whole genome shotgun (WGS) entry which is preliminary data.</text>
</comment>
<organism evidence="2 3">
    <name type="scientific">Porites lobata</name>
    <dbReference type="NCBI Taxonomy" id="104759"/>
    <lineage>
        <taxon>Eukaryota</taxon>
        <taxon>Metazoa</taxon>
        <taxon>Cnidaria</taxon>
        <taxon>Anthozoa</taxon>
        <taxon>Hexacorallia</taxon>
        <taxon>Scleractinia</taxon>
        <taxon>Fungiina</taxon>
        <taxon>Poritidae</taxon>
        <taxon>Porites</taxon>
    </lineage>
</organism>